<dbReference type="InterPro" id="IPR023027">
    <property type="entry name" value="Mannitol_DH_CS"/>
</dbReference>
<dbReference type="InterPro" id="IPR008927">
    <property type="entry name" value="6-PGluconate_DH-like_C_sf"/>
</dbReference>
<feature type="domain" description="Mannitol dehydrogenase C-terminal" evidence="5">
    <location>
        <begin position="296"/>
        <end position="476"/>
    </location>
</feature>
<reference evidence="6" key="1">
    <citation type="submission" date="2020-11" db="EMBL/GenBank/DDBJ databases">
        <title>Complete genome sequence of a novel pathogenic Methylobacterium strain isolated from rice in Vietnam.</title>
        <authorList>
            <person name="Lai K."/>
            <person name="Okazaki S."/>
            <person name="Higashi K."/>
            <person name="Mori H."/>
            <person name="Toyoda A."/>
            <person name="Kurokawa K."/>
        </authorList>
    </citation>
    <scope>NUCLEOTIDE SEQUENCE</scope>
    <source>
        <strain evidence="6">VL1</strain>
    </source>
</reference>
<dbReference type="Gene3D" id="3.40.50.720">
    <property type="entry name" value="NAD(P)-binding Rossmann-like Domain"/>
    <property type="match status" value="1"/>
</dbReference>
<dbReference type="AlphaFoldDB" id="A0A8H8WYE6"/>
<dbReference type="InterPro" id="IPR013328">
    <property type="entry name" value="6PGD_dom2"/>
</dbReference>
<dbReference type="SUPFAM" id="SSF51735">
    <property type="entry name" value="NAD(P)-binding Rossmann-fold domains"/>
    <property type="match status" value="1"/>
</dbReference>
<dbReference type="RefSeq" id="WP_207179932.1">
    <property type="nucleotide sequence ID" value="NZ_AP024145.1"/>
</dbReference>
<dbReference type="PROSITE" id="PS00974">
    <property type="entry name" value="MANNITOL_DHGENASE"/>
    <property type="match status" value="1"/>
</dbReference>
<dbReference type="PANTHER" id="PTHR43362:SF1">
    <property type="entry name" value="MANNITOL DEHYDROGENASE 2-RELATED"/>
    <property type="match status" value="1"/>
</dbReference>
<organism evidence="6 7">
    <name type="scientific">Methylobacterium indicum</name>
    <dbReference type="NCBI Taxonomy" id="1775910"/>
    <lineage>
        <taxon>Bacteria</taxon>
        <taxon>Pseudomonadati</taxon>
        <taxon>Pseudomonadota</taxon>
        <taxon>Alphaproteobacteria</taxon>
        <taxon>Hyphomicrobiales</taxon>
        <taxon>Methylobacteriaceae</taxon>
        <taxon>Methylobacterium</taxon>
    </lineage>
</organism>
<accession>A0A8H8WYE6</accession>
<feature type="domain" description="Mannitol dehydrogenase N-terminal" evidence="4">
    <location>
        <begin position="37"/>
        <end position="288"/>
    </location>
</feature>
<dbReference type="KEGG" id="mind:mvi_53520"/>
<protein>
    <submittedName>
        <fullName evidence="6">Mannitol dehydrogenase</fullName>
    </submittedName>
</protein>
<evidence type="ECO:0000256" key="3">
    <source>
        <dbReference type="ARBA" id="ARBA00061451"/>
    </source>
</evidence>
<dbReference type="Gene3D" id="1.10.1040.10">
    <property type="entry name" value="N-(1-d-carboxylethyl)-l-norvaline Dehydrogenase, domain 2"/>
    <property type="match status" value="1"/>
</dbReference>
<evidence type="ECO:0000256" key="1">
    <source>
        <dbReference type="ARBA" id="ARBA00023002"/>
    </source>
</evidence>
<dbReference type="FunFam" id="3.40.50.720:FF:000129">
    <property type="entry name" value="D-mannonate oxidoreductase"/>
    <property type="match status" value="1"/>
</dbReference>
<evidence type="ECO:0000313" key="6">
    <source>
        <dbReference type="EMBL" id="BCM86891.1"/>
    </source>
</evidence>
<dbReference type="SUPFAM" id="SSF48179">
    <property type="entry name" value="6-phosphogluconate dehydrogenase C-terminal domain-like"/>
    <property type="match status" value="1"/>
</dbReference>
<sequence length="498" mass="53784">MSMRADRDPVPLSRAALASLSPRVRVPAYDVAQVRAGIVHLGLGGFHRAHMARYTHDLMEREPEALTWGILGVGLMPGDRRMIDALAPQDALYTLVEREGADETVTVIGALAGVAFAGETSAAVLDAIDDPAIRIVSLTVTENGYCLDPATKRLNPDHPLIRADLAEPARPRSAVGVIVEALRRRREAGRAPFTPLTCDNIQHNGDVLRDAVVALARLRDPALAAWIAAEVVFPSTMVDRITPVTAAGDIAGLAERHGLADAWPVFSETFTQWVIEDRFPAGRPAWEKVGAQFVEDVAPYEFMKLRLLNGSHLAVSGLGRLAGYVTIDESMADPRIAAIMTALMDRETGPTVPPVPGIDLAEYKRTLVARFANPAIRDTVERVNTDAPLNVLVDPIRGRLQQGGSVEFLALALAAWLRRVRGEDERGEAIEVRHPMAALLRETAIAGGADPRPLLAIRPLFGELGDDPRLVEPVAEWLGMLDGQGIQATLDEAARRAG</sequence>
<dbReference type="InterPro" id="IPR050988">
    <property type="entry name" value="Mannitol_DH/Oxidoreductase"/>
</dbReference>
<evidence type="ECO:0000259" key="5">
    <source>
        <dbReference type="Pfam" id="PF08125"/>
    </source>
</evidence>
<dbReference type="PRINTS" id="PR00084">
    <property type="entry name" value="MTLDHDRGNASE"/>
</dbReference>
<dbReference type="InterPro" id="IPR000669">
    <property type="entry name" value="Mannitol_DH"/>
</dbReference>
<dbReference type="InterPro" id="IPR013131">
    <property type="entry name" value="Mannitol_DH_N"/>
</dbReference>
<proteinExistence type="inferred from homology"/>
<dbReference type="Pfam" id="PF01232">
    <property type="entry name" value="Mannitol_dh"/>
    <property type="match status" value="1"/>
</dbReference>
<dbReference type="Pfam" id="PF08125">
    <property type="entry name" value="Mannitol_dh_C"/>
    <property type="match status" value="1"/>
</dbReference>
<dbReference type="Proteomes" id="UP000663508">
    <property type="component" value="Chromosome"/>
</dbReference>
<keyword evidence="1" id="KW-0560">Oxidoreductase</keyword>
<dbReference type="EMBL" id="AP024145">
    <property type="protein sequence ID" value="BCM86891.1"/>
    <property type="molecule type" value="Genomic_DNA"/>
</dbReference>
<dbReference type="GO" id="GO:0016616">
    <property type="term" value="F:oxidoreductase activity, acting on the CH-OH group of donors, NAD or NADP as acceptor"/>
    <property type="evidence" value="ECO:0007669"/>
    <property type="project" value="TreeGrafter"/>
</dbReference>
<evidence type="ECO:0000259" key="4">
    <source>
        <dbReference type="Pfam" id="PF01232"/>
    </source>
</evidence>
<dbReference type="PANTHER" id="PTHR43362">
    <property type="entry name" value="MANNITOL DEHYDROGENASE DSF1-RELATED"/>
    <property type="match status" value="1"/>
</dbReference>
<keyword evidence="2" id="KW-0520">NAD</keyword>
<evidence type="ECO:0000256" key="2">
    <source>
        <dbReference type="ARBA" id="ARBA00023027"/>
    </source>
</evidence>
<name>A0A8H8WYE6_9HYPH</name>
<dbReference type="InterPro" id="IPR013118">
    <property type="entry name" value="Mannitol_DH_C"/>
</dbReference>
<comment type="similarity">
    <text evidence="3">Belongs to the mannitol dehydrogenase family. UxuB subfamily.</text>
</comment>
<evidence type="ECO:0000313" key="7">
    <source>
        <dbReference type="Proteomes" id="UP000663508"/>
    </source>
</evidence>
<gene>
    <name evidence="6" type="primary">mtlD</name>
    <name evidence="6" type="ORF">mvi_53520</name>
</gene>
<dbReference type="GO" id="GO:0019594">
    <property type="term" value="P:mannitol metabolic process"/>
    <property type="evidence" value="ECO:0007669"/>
    <property type="project" value="InterPro"/>
</dbReference>
<dbReference type="InterPro" id="IPR036291">
    <property type="entry name" value="NAD(P)-bd_dom_sf"/>
</dbReference>